<dbReference type="Proteomes" id="UP000295497">
    <property type="component" value="Chromosome"/>
</dbReference>
<evidence type="ECO:0000259" key="2">
    <source>
        <dbReference type="Pfam" id="PF01738"/>
    </source>
</evidence>
<dbReference type="Pfam" id="PF01738">
    <property type="entry name" value="DLH"/>
    <property type="match status" value="1"/>
</dbReference>
<dbReference type="SUPFAM" id="SSF53474">
    <property type="entry name" value="alpha/beta-Hydrolases"/>
    <property type="match status" value="1"/>
</dbReference>
<keyword evidence="3" id="KW-0808">Transferase</keyword>
<dbReference type="Pfam" id="PF00156">
    <property type="entry name" value="Pribosyltran"/>
    <property type="match status" value="1"/>
</dbReference>
<dbReference type="Gene3D" id="3.40.50.1820">
    <property type="entry name" value="alpha/beta hydrolase"/>
    <property type="match status" value="1"/>
</dbReference>
<sequence>MLFRDRVDAGRRLAFALRRYREEAPVVLGLPRGGVPVAHEVARALKAPLDVWVVRKIGFPGREELGLGAVSEGGEVYLNDEVLAELGAPPEEVAELVDRKAAEVEARVQRFRRGRPPPDLAGRTVIVVDDGIATGGTVRAALRAVRRRGPRRLVLAVPVASARTLDSLRPEVDEVVCLDADPRLFAIGAYYQDFSQTTDDDVIALLERARGGGSGKDEEEAPAELAGEELPVEIALDDGARLEGDLVIPAGATGLVLFAHGSGSSRHSPRNRFVAEVLQGAGLATLLLDLLTKEEEAVDERTGHLRFDVELLARRVVGAALAMRELPPTSALRLGYFGASTGAAAALIAAARRPDLAGAVVSRGGRPDLAGSYLKEVHAPTLLLVGSEDTEVLALNWEALELLRGPRQLAIVEGATHLFEEPGTLEEVARAASAWFVRYLSPRALEATA</sequence>
<accession>A0A4P2R3B2</accession>
<dbReference type="Gene3D" id="3.30.1310.20">
    <property type="entry name" value="PRTase-like"/>
    <property type="match status" value="1"/>
</dbReference>
<dbReference type="InterPro" id="IPR000836">
    <property type="entry name" value="PRTase_dom"/>
</dbReference>
<dbReference type="InterPro" id="IPR029057">
    <property type="entry name" value="PRTase-like"/>
</dbReference>
<dbReference type="Gene3D" id="3.40.50.2020">
    <property type="match status" value="1"/>
</dbReference>
<dbReference type="GO" id="GO:0016740">
    <property type="term" value="F:transferase activity"/>
    <property type="evidence" value="ECO:0007669"/>
    <property type="project" value="UniProtKB-KW"/>
</dbReference>
<evidence type="ECO:0000313" key="3">
    <source>
        <dbReference type="EMBL" id="AUX37517.1"/>
    </source>
</evidence>
<feature type="domain" description="Phosphoribosyltransferase" evidence="1">
    <location>
        <begin position="7"/>
        <end position="185"/>
    </location>
</feature>
<proteinExistence type="predicted"/>
<evidence type="ECO:0000313" key="4">
    <source>
        <dbReference type="Proteomes" id="UP000295497"/>
    </source>
</evidence>
<organism evidence="3 4">
    <name type="scientific">Sorangium cellulosum</name>
    <name type="common">Polyangium cellulosum</name>
    <dbReference type="NCBI Taxonomy" id="56"/>
    <lineage>
        <taxon>Bacteria</taxon>
        <taxon>Pseudomonadati</taxon>
        <taxon>Myxococcota</taxon>
        <taxon>Polyangia</taxon>
        <taxon>Polyangiales</taxon>
        <taxon>Polyangiaceae</taxon>
        <taxon>Sorangium</taxon>
    </lineage>
</organism>
<dbReference type="CDD" id="cd06223">
    <property type="entry name" value="PRTases_typeI"/>
    <property type="match status" value="1"/>
</dbReference>
<dbReference type="RefSeq" id="WP_129580132.1">
    <property type="nucleotide sequence ID" value="NZ_CP012672.1"/>
</dbReference>
<dbReference type="InterPro" id="IPR050261">
    <property type="entry name" value="FrsA_esterase"/>
</dbReference>
<dbReference type="EMBL" id="CP012672">
    <property type="protein sequence ID" value="AUX37517.1"/>
    <property type="molecule type" value="Genomic_DNA"/>
</dbReference>
<dbReference type="InterPro" id="IPR002925">
    <property type="entry name" value="Dienelactn_hydro"/>
</dbReference>
<name>A0A4P2R3B2_SORCE</name>
<feature type="domain" description="Dienelactone hydrolase" evidence="2">
    <location>
        <begin position="274"/>
        <end position="434"/>
    </location>
</feature>
<protein>
    <submittedName>
        <fullName evidence="3">Phosphoribosyl transferase</fullName>
    </submittedName>
</protein>
<reference evidence="3 4" key="1">
    <citation type="submission" date="2015-09" db="EMBL/GenBank/DDBJ databases">
        <title>Sorangium comparison.</title>
        <authorList>
            <person name="Zaburannyi N."/>
            <person name="Bunk B."/>
            <person name="Overmann J."/>
            <person name="Mueller R."/>
        </authorList>
    </citation>
    <scope>NUCLEOTIDE SEQUENCE [LARGE SCALE GENOMIC DNA]</scope>
    <source>
        <strain evidence="3 4">So ce836</strain>
    </source>
</reference>
<dbReference type="PANTHER" id="PTHR22946:SF0">
    <property type="entry name" value="DIENELACTONE HYDROLASE DOMAIN-CONTAINING PROTEIN"/>
    <property type="match status" value="1"/>
</dbReference>
<gene>
    <name evidence="3" type="ORF">SOCE836_097420</name>
</gene>
<dbReference type="PANTHER" id="PTHR22946">
    <property type="entry name" value="DIENELACTONE HYDROLASE DOMAIN-CONTAINING PROTEIN-RELATED"/>
    <property type="match status" value="1"/>
</dbReference>
<dbReference type="InterPro" id="IPR029058">
    <property type="entry name" value="AB_hydrolase_fold"/>
</dbReference>
<evidence type="ECO:0000259" key="1">
    <source>
        <dbReference type="Pfam" id="PF00156"/>
    </source>
</evidence>
<dbReference type="GO" id="GO:0016787">
    <property type="term" value="F:hydrolase activity"/>
    <property type="evidence" value="ECO:0007669"/>
    <property type="project" value="InterPro"/>
</dbReference>
<dbReference type="AlphaFoldDB" id="A0A4P2R3B2"/>
<dbReference type="SUPFAM" id="SSF53271">
    <property type="entry name" value="PRTase-like"/>
    <property type="match status" value="1"/>
</dbReference>